<dbReference type="PROSITE" id="PS51103">
    <property type="entry name" value="PTS_EIIC_TYPE_1"/>
    <property type="match status" value="1"/>
</dbReference>
<evidence type="ECO:0000256" key="1">
    <source>
        <dbReference type="ARBA" id="ARBA00004651"/>
    </source>
</evidence>
<feature type="transmembrane region" description="Helical" evidence="12">
    <location>
        <begin position="329"/>
        <end position="349"/>
    </location>
</feature>
<protein>
    <submittedName>
        <fullName evidence="15">PTS beta-glucoside transporter subunit IIABC</fullName>
    </submittedName>
</protein>
<evidence type="ECO:0000256" key="10">
    <source>
        <dbReference type="ARBA" id="ARBA00023136"/>
    </source>
</evidence>
<dbReference type="GO" id="GO:0016301">
    <property type="term" value="F:kinase activity"/>
    <property type="evidence" value="ECO:0007669"/>
    <property type="project" value="UniProtKB-KW"/>
</dbReference>
<feature type="active site" description="Phosphocysteine intermediate; for EIIB activity" evidence="11">
    <location>
        <position position="26"/>
    </location>
</feature>
<feature type="domain" description="PTS EIIC type-1" evidence="14">
    <location>
        <begin position="113"/>
        <end position="459"/>
    </location>
</feature>
<keyword evidence="4" id="KW-0762">Sugar transport</keyword>
<feature type="transmembrane region" description="Helical" evidence="12">
    <location>
        <begin position="252"/>
        <end position="271"/>
    </location>
</feature>
<evidence type="ECO:0000256" key="3">
    <source>
        <dbReference type="ARBA" id="ARBA00022475"/>
    </source>
</evidence>
<keyword evidence="10 12" id="KW-0472">Membrane</keyword>
<dbReference type="EMBL" id="QSON01000001">
    <property type="protein sequence ID" value="RGJ07957.1"/>
    <property type="molecule type" value="Genomic_DNA"/>
</dbReference>
<dbReference type="GO" id="GO:0008982">
    <property type="term" value="F:protein-N(PI)-phosphohistidine-sugar phosphotransferase activity"/>
    <property type="evidence" value="ECO:0007669"/>
    <property type="project" value="InterPro"/>
</dbReference>
<evidence type="ECO:0000313" key="16">
    <source>
        <dbReference type="Proteomes" id="UP000263014"/>
    </source>
</evidence>
<evidence type="ECO:0000256" key="7">
    <source>
        <dbReference type="ARBA" id="ARBA00022692"/>
    </source>
</evidence>
<evidence type="ECO:0000256" key="6">
    <source>
        <dbReference type="ARBA" id="ARBA00022683"/>
    </source>
</evidence>
<evidence type="ECO:0000259" key="13">
    <source>
        <dbReference type="PROSITE" id="PS51098"/>
    </source>
</evidence>
<feature type="transmembrane region" description="Helical" evidence="12">
    <location>
        <begin position="151"/>
        <end position="175"/>
    </location>
</feature>
<feature type="domain" description="PTS EIIB type-1" evidence="13">
    <location>
        <begin position="4"/>
        <end position="86"/>
    </location>
</feature>
<keyword evidence="2" id="KW-0813">Transport</keyword>
<organism evidence="15 16">
    <name type="scientific">Hungatella hathewayi</name>
    <dbReference type="NCBI Taxonomy" id="154046"/>
    <lineage>
        <taxon>Bacteria</taxon>
        <taxon>Bacillati</taxon>
        <taxon>Bacillota</taxon>
        <taxon>Clostridia</taxon>
        <taxon>Lachnospirales</taxon>
        <taxon>Lachnospiraceae</taxon>
        <taxon>Hungatella</taxon>
    </lineage>
</organism>
<dbReference type="Gene3D" id="3.30.1360.60">
    <property type="entry name" value="Glucose permease domain IIB"/>
    <property type="match status" value="1"/>
</dbReference>
<feature type="transmembrane region" description="Helical" evidence="12">
    <location>
        <begin position="208"/>
        <end position="231"/>
    </location>
</feature>
<dbReference type="PANTHER" id="PTHR30175">
    <property type="entry name" value="PHOSPHOTRANSFERASE SYSTEM TRANSPORT PROTEIN"/>
    <property type="match status" value="1"/>
</dbReference>
<dbReference type="AlphaFoldDB" id="A0A374PDS0"/>
<feature type="transmembrane region" description="Helical" evidence="12">
    <location>
        <begin position="119"/>
        <end position="145"/>
    </location>
</feature>
<dbReference type="SUPFAM" id="SSF55604">
    <property type="entry name" value="Glucose permease domain IIB"/>
    <property type="match status" value="1"/>
</dbReference>
<dbReference type="Proteomes" id="UP000263014">
    <property type="component" value="Unassembled WGS sequence"/>
</dbReference>
<dbReference type="CDD" id="cd00212">
    <property type="entry name" value="PTS_IIB_glc"/>
    <property type="match status" value="1"/>
</dbReference>
<dbReference type="PROSITE" id="PS01035">
    <property type="entry name" value="PTS_EIIB_TYPE_1_CYS"/>
    <property type="match status" value="1"/>
</dbReference>
<dbReference type="InterPro" id="IPR003352">
    <property type="entry name" value="PTS_EIIC"/>
</dbReference>
<dbReference type="Pfam" id="PF02378">
    <property type="entry name" value="PTS_EIIC"/>
    <property type="match status" value="1"/>
</dbReference>
<keyword evidence="3" id="KW-1003">Cell membrane</keyword>
<sequence>MNGRELAEEIIKGVGGKNNVVSVTHCATRLRFELADEALADDEMIKGTPKVMGVMRAGGQYQVIIGNAVKDVYKDVQNALGNGSKETDMDEVKEKLDSIKSKNKEKLINRLSRALMNMIYPLVPTMAAVGVLKGCLAIFVTAGILNTTDGTYVILSAANDGFLYFLPIIIAFSVAKYAGSNPYVGSVIGASLVLPAIVTVMGEGSLTFLGIPVASVTYGNSIFPVMISVLLAGKFEKFLDKYIPAFLEFVKLIILVLVMVPFTFLVIGPVFTMVGEVLANGTMGIYNLSPLLAGVIFGAFWQVCVMFGLHYAFIPILTDITIRQGSNSFNPILGMGVWALAGAALGFALKAKKKDRKSIGFTAMTSALFGITEPAIFGVALPYRKPFICAMIAGGIAGPLCSVLGVNQFAAATVGGILTFGAHMDPSGNPRSIIGYFVTFAVSFGISTILTYLTTDKDV</sequence>
<keyword evidence="8" id="KW-0418">Kinase</keyword>
<feature type="transmembrane region" description="Helical" evidence="12">
    <location>
        <begin position="433"/>
        <end position="453"/>
    </location>
</feature>
<feature type="transmembrane region" description="Helical" evidence="12">
    <location>
        <begin position="291"/>
        <end position="317"/>
    </location>
</feature>
<feature type="transmembrane region" description="Helical" evidence="12">
    <location>
        <begin position="361"/>
        <end position="381"/>
    </location>
</feature>
<dbReference type="PANTHER" id="PTHR30175:SF1">
    <property type="entry name" value="PTS SYSTEM ARBUTIN-, CELLOBIOSE-, AND SALICIN-SPECIFIC EIIBC COMPONENT-RELATED"/>
    <property type="match status" value="1"/>
</dbReference>
<evidence type="ECO:0000313" key="15">
    <source>
        <dbReference type="EMBL" id="RGJ07957.1"/>
    </source>
</evidence>
<dbReference type="Pfam" id="PF00367">
    <property type="entry name" value="PTS_EIIB"/>
    <property type="match status" value="1"/>
</dbReference>
<dbReference type="GO" id="GO:0005886">
    <property type="term" value="C:plasma membrane"/>
    <property type="evidence" value="ECO:0007669"/>
    <property type="project" value="UniProtKB-SubCell"/>
</dbReference>
<comment type="subcellular location">
    <subcellularLocation>
        <location evidence="1">Cell membrane</location>
        <topology evidence="1">Multi-pass membrane protein</topology>
    </subcellularLocation>
</comment>
<evidence type="ECO:0000256" key="11">
    <source>
        <dbReference type="PROSITE-ProRule" id="PRU00421"/>
    </source>
</evidence>
<dbReference type="InterPro" id="IPR018113">
    <property type="entry name" value="PTrfase_EIIB_Cys"/>
</dbReference>
<dbReference type="InterPro" id="IPR013013">
    <property type="entry name" value="PTS_EIIC_1"/>
</dbReference>
<gene>
    <name evidence="15" type="ORF">DXD79_00640</name>
</gene>
<feature type="transmembrane region" description="Helical" evidence="12">
    <location>
        <begin position="388"/>
        <end position="421"/>
    </location>
</feature>
<dbReference type="GO" id="GO:0009401">
    <property type="term" value="P:phosphoenolpyruvate-dependent sugar phosphotransferase system"/>
    <property type="evidence" value="ECO:0007669"/>
    <property type="project" value="UniProtKB-KW"/>
</dbReference>
<evidence type="ECO:0000256" key="12">
    <source>
        <dbReference type="SAM" id="Phobius"/>
    </source>
</evidence>
<dbReference type="FunFam" id="3.30.1360.60:FF:000001">
    <property type="entry name" value="PTS system glucose-specific IIBC component PtsG"/>
    <property type="match status" value="1"/>
</dbReference>
<keyword evidence="7 12" id="KW-0812">Transmembrane</keyword>
<dbReference type="GO" id="GO:0090589">
    <property type="term" value="F:protein-phosphocysteine-trehalose phosphotransferase system transporter activity"/>
    <property type="evidence" value="ECO:0007669"/>
    <property type="project" value="TreeGrafter"/>
</dbReference>
<accession>A0A374PDS0</accession>
<dbReference type="RefSeq" id="WP_117630410.1">
    <property type="nucleotide sequence ID" value="NZ_QSON01000001.1"/>
</dbReference>
<evidence type="ECO:0000256" key="5">
    <source>
        <dbReference type="ARBA" id="ARBA00022679"/>
    </source>
</evidence>
<dbReference type="InterPro" id="IPR036878">
    <property type="entry name" value="Glu_permease_IIB"/>
</dbReference>
<dbReference type="PROSITE" id="PS51098">
    <property type="entry name" value="PTS_EIIB_TYPE_1"/>
    <property type="match status" value="1"/>
</dbReference>
<evidence type="ECO:0000256" key="2">
    <source>
        <dbReference type="ARBA" id="ARBA00022448"/>
    </source>
</evidence>
<reference evidence="15 16" key="1">
    <citation type="submission" date="2018-08" db="EMBL/GenBank/DDBJ databases">
        <title>A genome reference for cultivated species of the human gut microbiota.</title>
        <authorList>
            <person name="Zou Y."/>
            <person name="Xue W."/>
            <person name="Luo G."/>
        </authorList>
    </citation>
    <scope>NUCLEOTIDE SEQUENCE [LARGE SCALE GENOMIC DNA]</scope>
    <source>
        <strain evidence="15 16">TM09-12</strain>
    </source>
</reference>
<evidence type="ECO:0000256" key="8">
    <source>
        <dbReference type="ARBA" id="ARBA00022777"/>
    </source>
</evidence>
<keyword evidence="9 12" id="KW-1133">Transmembrane helix</keyword>
<evidence type="ECO:0000256" key="9">
    <source>
        <dbReference type="ARBA" id="ARBA00022989"/>
    </source>
</evidence>
<proteinExistence type="predicted"/>
<feature type="transmembrane region" description="Helical" evidence="12">
    <location>
        <begin position="182"/>
        <end position="202"/>
    </location>
</feature>
<dbReference type="InterPro" id="IPR050558">
    <property type="entry name" value="PTS_Sugar-Specific_Components"/>
</dbReference>
<keyword evidence="6" id="KW-0598">Phosphotransferase system</keyword>
<dbReference type="InterPro" id="IPR001996">
    <property type="entry name" value="PTS_IIB_1"/>
</dbReference>
<evidence type="ECO:0000259" key="14">
    <source>
        <dbReference type="PROSITE" id="PS51103"/>
    </source>
</evidence>
<dbReference type="GO" id="GO:0015771">
    <property type="term" value="P:trehalose transport"/>
    <property type="evidence" value="ECO:0007669"/>
    <property type="project" value="TreeGrafter"/>
</dbReference>
<name>A0A374PDS0_9FIRM</name>
<keyword evidence="5" id="KW-0808">Transferase</keyword>
<comment type="caution">
    <text evidence="15">The sequence shown here is derived from an EMBL/GenBank/DDBJ whole genome shotgun (WGS) entry which is preliminary data.</text>
</comment>
<evidence type="ECO:0000256" key="4">
    <source>
        <dbReference type="ARBA" id="ARBA00022597"/>
    </source>
</evidence>